<proteinExistence type="predicted"/>
<evidence type="ECO:0000313" key="3">
    <source>
        <dbReference type="Proteomes" id="UP001487740"/>
    </source>
</evidence>
<organism evidence="2 3">
    <name type="scientific">Scylla paramamosain</name>
    <name type="common">Mud crab</name>
    <dbReference type="NCBI Taxonomy" id="85552"/>
    <lineage>
        <taxon>Eukaryota</taxon>
        <taxon>Metazoa</taxon>
        <taxon>Ecdysozoa</taxon>
        <taxon>Arthropoda</taxon>
        <taxon>Crustacea</taxon>
        <taxon>Multicrustacea</taxon>
        <taxon>Malacostraca</taxon>
        <taxon>Eumalacostraca</taxon>
        <taxon>Eucarida</taxon>
        <taxon>Decapoda</taxon>
        <taxon>Pleocyemata</taxon>
        <taxon>Brachyura</taxon>
        <taxon>Eubrachyura</taxon>
        <taxon>Portunoidea</taxon>
        <taxon>Portunidae</taxon>
        <taxon>Portuninae</taxon>
        <taxon>Scylla</taxon>
    </lineage>
</organism>
<sequence length="233" mass="26483">MLEVQCDLNENGEACGLDDYENDVFLSLVDNQRTVAQNDIIYPEIVRLGPGHEERPVHLEQDVGQQHPECVEFLQKCREKYSMKPNSKGDSDTYIICWDKIEASGYSMRCFVRCVDKKYARTRDKDLNDSIPNTVFKSKWGKEMAQTQATAAEAAETEPEATVATSDAAPDDDTANHVLRPMSFFINCSSVPHNLPVLPMSVYDEITRLCHGWSFLRLHPRVTLRPGLNLCRR</sequence>
<name>A0AAW0TRZ5_SCYPA</name>
<feature type="compositionally biased region" description="Low complexity" evidence="1">
    <location>
        <begin position="147"/>
        <end position="168"/>
    </location>
</feature>
<evidence type="ECO:0000313" key="2">
    <source>
        <dbReference type="EMBL" id="KAK8390475.1"/>
    </source>
</evidence>
<dbReference type="Proteomes" id="UP001487740">
    <property type="component" value="Unassembled WGS sequence"/>
</dbReference>
<comment type="caution">
    <text evidence="2">The sequence shown here is derived from an EMBL/GenBank/DDBJ whole genome shotgun (WGS) entry which is preliminary data.</text>
</comment>
<dbReference type="AlphaFoldDB" id="A0AAW0TRZ5"/>
<accession>A0AAW0TRZ5</accession>
<dbReference type="EMBL" id="JARAKH010000025">
    <property type="protein sequence ID" value="KAK8390475.1"/>
    <property type="molecule type" value="Genomic_DNA"/>
</dbReference>
<evidence type="ECO:0000256" key="1">
    <source>
        <dbReference type="SAM" id="MobiDB-lite"/>
    </source>
</evidence>
<reference evidence="2 3" key="1">
    <citation type="submission" date="2023-03" db="EMBL/GenBank/DDBJ databases">
        <title>High-quality genome of Scylla paramamosain provides insights in environmental adaptation.</title>
        <authorList>
            <person name="Zhang L."/>
        </authorList>
    </citation>
    <scope>NUCLEOTIDE SEQUENCE [LARGE SCALE GENOMIC DNA]</scope>
    <source>
        <strain evidence="2">LZ_2023a</strain>
        <tissue evidence="2">Muscle</tissue>
    </source>
</reference>
<gene>
    <name evidence="2" type="ORF">O3P69_010279</name>
</gene>
<keyword evidence="3" id="KW-1185">Reference proteome</keyword>
<feature type="region of interest" description="Disordered" evidence="1">
    <location>
        <begin position="147"/>
        <end position="171"/>
    </location>
</feature>
<protein>
    <submittedName>
        <fullName evidence="2">Uncharacterized protein</fullName>
    </submittedName>
</protein>